<name>A0ABU7EAR5_9TELE</name>
<dbReference type="Proteomes" id="UP001352852">
    <property type="component" value="Unassembled WGS sequence"/>
</dbReference>
<evidence type="ECO:0000313" key="2">
    <source>
        <dbReference type="EMBL" id="MED6284376.1"/>
    </source>
</evidence>
<organism evidence="2 3">
    <name type="scientific">Characodon lateralis</name>
    <dbReference type="NCBI Taxonomy" id="208331"/>
    <lineage>
        <taxon>Eukaryota</taxon>
        <taxon>Metazoa</taxon>
        <taxon>Chordata</taxon>
        <taxon>Craniata</taxon>
        <taxon>Vertebrata</taxon>
        <taxon>Euteleostomi</taxon>
        <taxon>Actinopterygii</taxon>
        <taxon>Neopterygii</taxon>
        <taxon>Teleostei</taxon>
        <taxon>Neoteleostei</taxon>
        <taxon>Acanthomorphata</taxon>
        <taxon>Ovalentaria</taxon>
        <taxon>Atherinomorphae</taxon>
        <taxon>Cyprinodontiformes</taxon>
        <taxon>Goodeidae</taxon>
        <taxon>Characodon</taxon>
    </lineage>
</organism>
<keyword evidence="3" id="KW-1185">Reference proteome</keyword>
<dbReference type="EMBL" id="JAHUTJ010050835">
    <property type="protein sequence ID" value="MED6284376.1"/>
    <property type="molecule type" value="Genomic_DNA"/>
</dbReference>
<reference evidence="2 3" key="1">
    <citation type="submission" date="2021-06" db="EMBL/GenBank/DDBJ databases">
        <authorList>
            <person name="Palmer J.M."/>
        </authorList>
    </citation>
    <scope>NUCLEOTIDE SEQUENCE [LARGE SCALE GENOMIC DNA]</scope>
    <source>
        <strain evidence="2 3">CL_MEX2019</strain>
        <tissue evidence="2">Muscle</tissue>
    </source>
</reference>
<evidence type="ECO:0000256" key="1">
    <source>
        <dbReference type="SAM" id="MobiDB-lite"/>
    </source>
</evidence>
<accession>A0ABU7EAR5</accession>
<comment type="caution">
    <text evidence="2">The sequence shown here is derived from an EMBL/GenBank/DDBJ whole genome shotgun (WGS) entry which is preliminary data.</text>
</comment>
<feature type="region of interest" description="Disordered" evidence="1">
    <location>
        <begin position="84"/>
        <end position="109"/>
    </location>
</feature>
<sequence length="109" mass="11981">MCLDDLLHGDVHELSTAVENFQSAVTTAFSVICSSPHVASPQHTRFWGTEASVRSVTLNNSFRVVIPSRRLPDLPTQALVLPASTQSAHMGETRDVQTHHCKTKSQTRT</sequence>
<protein>
    <submittedName>
        <fullName evidence="2">Uncharacterized protein</fullName>
    </submittedName>
</protein>
<feature type="compositionally biased region" description="Basic residues" evidence="1">
    <location>
        <begin position="99"/>
        <end position="109"/>
    </location>
</feature>
<gene>
    <name evidence="2" type="ORF">CHARACLAT_018704</name>
</gene>
<proteinExistence type="predicted"/>
<evidence type="ECO:0000313" key="3">
    <source>
        <dbReference type="Proteomes" id="UP001352852"/>
    </source>
</evidence>